<dbReference type="EMBL" id="CAICTM010002020">
    <property type="protein sequence ID" value="CAB9527586.1"/>
    <property type="molecule type" value="Genomic_DNA"/>
</dbReference>
<accession>A0A9N8EUR3</accession>
<dbReference type="InterPro" id="IPR051961">
    <property type="entry name" value="Fungal_Metabolite_Diox"/>
</dbReference>
<dbReference type="Gene3D" id="1.10.3560.10">
    <property type="entry name" value="yst0336 like domain"/>
    <property type="match status" value="1"/>
</dbReference>
<proteinExistence type="predicted"/>
<dbReference type="PANTHER" id="PTHR37563">
    <property type="entry name" value="PHYTANOYL-COA DIOXYGENASE FAMILY PROTEIN (AFU_ORTHOLOGUE AFUA_2G03330)"/>
    <property type="match status" value="1"/>
</dbReference>
<comment type="caution">
    <text evidence="2">The sequence shown here is derived from an EMBL/GenBank/DDBJ whole genome shotgun (WGS) entry which is preliminary data.</text>
</comment>
<feature type="region of interest" description="Disordered" evidence="1">
    <location>
        <begin position="320"/>
        <end position="404"/>
    </location>
</feature>
<dbReference type="PANTHER" id="PTHR37563:SF2">
    <property type="entry name" value="PHYTANOYL-COA DIOXYGENASE FAMILY PROTEIN (AFU_ORTHOLOGUE AFUA_2G03330)"/>
    <property type="match status" value="1"/>
</dbReference>
<dbReference type="SUPFAM" id="SSF51197">
    <property type="entry name" value="Clavaminate synthase-like"/>
    <property type="match status" value="1"/>
</dbReference>
<feature type="region of interest" description="Disordered" evidence="1">
    <location>
        <begin position="45"/>
        <end position="78"/>
    </location>
</feature>
<reference evidence="2" key="1">
    <citation type="submission" date="2020-06" db="EMBL/GenBank/DDBJ databases">
        <authorList>
            <consortium name="Plant Systems Biology data submission"/>
        </authorList>
    </citation>
    <scope>NUCLEOTIDE SEQUENCE</scope>
    <source>
        <strain evidence="2">D6</strain>
    </source>
</reference>
<keyword evidence="3" id="KW-1185">Reference proteome</keyword>
<dbReference type="Gene3D" id="2.60.120.620">
    <property type="entry name" value="q2cbj1_9rhob like domain"/>
    <property type="match status" value="1"/>
</dbReference>
<feature type="compositionally biased region" description="Acidic residues" evidence="1">
    <location>
        <begin position="56"/>
        <end position="70"/>
    </location>
</feature>
<sequence length="1130" mass="126234">MAKDRKLLEDAGGSAKFAIEFFNKLCSAARKDGQALDPLWRDLSDLVDNNNHEDGQDQEGQEGTTEEATDCDSSSNNDSSYYTKRVVLTSSAEKDAKLYELFRADFPDFSIHTVSDKSFSDEPAWKAFLQQMEGEEEDGGVLKITNDDPHLKTLLQPNALEMFQMEEHSSAGLMYVPRYQFILVELCRTREGIYGRKFRRVLEVFDLQTQARRLENSAFYVSREEIALDALHLLRIQWPSPSPSAFKKTTTRMVPLLRKAASEGCTSSIRSKSQQLLDYWKQTKNLGRISKLISDSNVSISALQPALQKAGEVLMNGTVDSRSESQDQSSSLSATTDTTPLTANSISSNSKKEEDEQTNASSDPPGTAMSAVEEDQAKATKKQQEEVPEDRFHDAVDDHPPNRAMDDEISVCTKTSVQGPLTVDSLTVKGAPNSELVMSTFRKHGIVALLDMMTDLEAYKTQAQEALDALVEEQLEPRGLELESGELFELWDARRIPGRRLENQFRILEDADSPIAKLSRHLQDELPLLLFNQGDNHDFSLDRGGVLHCFPYKKEDSSLPGWHREGSSLFHDNQHDAYSFTVLIPLVDIVDSSGIIEFIPGTHNDNSHDELALDNTHTAQQPPSAQHHKGLRAYFLAGTVVVLDNRLLQRALRNSSDEIKPLMYFTYTKKWFRVQQQGYFHMNKSSNEAIEVHSKLLLMSRLRQLVTGVSSAHLVSVSDSYGHKFFTDRFDLLLLEGLLSDDAGIKASATANIAAILHFCRLSVGDKETMSREFVFSFSQRAYERRASRLERSRKRQQEQGMDELPDDIAVDPDTGDAMALRGLTCTILMEEAILLSKLGFTADENGIAVMLAMLKAHAARRPLGSMGVSVARLEEVFALWWYARHGSRFHFLPGCATSPEEQAARSVIVVFTDLHTNPDWTSIVQNASGDLILDVLLVLDPNVSCFCQDPNGGWNGCDYFLSELEACIQDYQSSMFLGCSFGASAALRFSSLANEVLAFAPHVDIPNCKELVRRTDIPAKVKFDFQDDLVRAVSSTEAYICVHYASLWKQQRVNVELLPKIQGVDLIAHNTREHDLCSHLDGTCELLDIVTRAIEDFTGPATPRSPKKICTGRVTPVPSLESCHTNSQL</sequence>
<evidence type="ECO:0000256" key="1">
    <source>
        <dbReference type="SAM" id="MobiDB-lite"/>
    </source>
</evidence>
<evidence type="ECO:0000313" key="2">
    <source>
        <dbReference type="EMBL" id="CAB9527586.1"/>
    </source>
</evidence>
<feature type="compositionally biased region" description="Basic and acidic residues" evidence="1">
    <location>
        <begin position="375"/>
        <end position="404"/>
    </location>
</feature>
<dbReference type="InterPro" id="IPR023139">
    <property type="entry name" value="PBDC1-like_dom_sf"/>
</dbReference>
<gene>
    <name evidence="2" type="ORF">SEMRO_2022_G311490.3</name>
</gene>
<feature type="region of interest" description="Disordered" evidence="1">
    <location>
        <begin position="789"/>
        <end position="809"/>
    </location>
</feature>
<dbReference type="AlphaFoldDB" id="A0A9N8EUR3"/>
<organism evidence="2 3">
    <name type="scientific">Seminavis robusta</name>
    <dbReference type="NCBI Taxonomy" id="568900"/>
    <lineage>
        <taxon>Eukaryota</taxon>
        <taxon>Sar</taxon>
        <taxon>Stramenopiles</taxon>
        <taxon>Ochrophyta</taxon>
        <taxon>Bacillariophyta</taxon>
        <taxon>Bacillariophyceae</taxon>
        <taxon>Bacillariophycidae</taxon>
        <taxon>Naviculales</taxon>
        <taxon>Naviculaceae</taxon>
        <taxon>Seminavis</taxon>
    </lineage>
</organism>
<dbReference type="Proteomes" id="UP001153069">
    <property type="component" value="Unassembled WGS sequence"/>
</dbReference>
<feature type="compositionally biased region" description="Basic and acidic residues" evidence="1">
    <location>
        <begin position="45"/>
        <end position="55"/>
    </location>
</feature>
<name>A0A9N8EUR3_9STRA</name>
<feature type="compositionally biased region" description="Low complexity" evidence="1">
    <location>
        <begin position="326"/>
        <end position="345"/>
    </location>
</feature>
<evidence type="ECO:0000313" key="3">
    <source>
        <dbReference type="Proteomes" id="UP001153069"/>
    </source>
</evidence>
<protein>
    <submittedName>
        <fullName evidence="2">Uncharacterized protein</fullName>
    </submittedName>
</protein>
<dbReference type="OrthoDB" id="204388at2759"/>